<reference evidence="4 5" key="1">
    <citation type="submission" date="2017-12" db="EMBL/GenBank/DDBJ databases">
        <title>Sequencing, de novo assembly and annotation of complete genome of a new Thraustochytrid species, strain FCC1311.</title>
        <authorList>
            <person name="Sedici K."/>
            <person name="Godart F."/>
            <person name="Aiese Cigliano R."/>
            <person name="Sanseverino W."/>
            <person name="Barakat M."/>
            <person name="Ortet P."/>
            <person name="Marechal E."/>
            <person name="Cagnac O."/>
            <person name="Amato A."/>
        </authorList>
    </citation>
    <scope>NUCLEOTIDE SEQUENCE [LARGE SCALE GENOMIC DNA]</scope>
</reference>
<dbReference type="GO" id="GO:0051015">
    <property type="term" value="F:actin filament binding"/>
    <property type="evidence" value="ECO:0007669"/>
    <property type="project" value="TreeGrafter"/>
</dbReference>
<accession>A0A2R5G425</accession>
<dbReference type="GO" id="GO:0030046">
    <property type="term" value="P:parallel actin filament bundle assembly"/>
    <property type="evidence" value="ECO:0007669"/>
    <property type="project" value="TreeGrafter"/>
</dbReference>
<feature type="region of interest" description="Disordered" evidence="2">
    <location>
        <begin position="1"/>
        <end position="141"/>
    </location>
</feature>
<evidence type="ECO:0000256" key="2">
    <source>
        <dbReference type="SAM" id="MobiDB-lite"/>
    </source>
</evidence>
<keyword evidence="5" id="KW-1185">Reference proteome</keyword>
<evidence type="ECO:0000259" key="3">
    <source>
        <dbReference type="Pfam" id="PF18060"/>
    </source>
</evidence>
<feature type="compositionally biased region" description="Low complexity" evidence="2">
    <location>
        <begin position="108"/>
        <end position="133"/>
    </location>
</feature>
<comment type="caution">
    <text evidence="4">The sequence shown here is derived from an EMBL/GenBank/DDBJ whole genome shotgun (WGS) entry which is preliminary data.</text>
</comment>
<dbReference type="InterPro" id="IPR040810">
    <property type="entry name" value="F_actin_bund_C"/>
</dbReference>
<evidence type="ECO:0000313" key="5">
    <source>
        <dbReference type="Proteomes" id="UP000241890"/>
    </source>
</evidence>
<feature type="coiled-coil region" evidence="1">
    <location>
        <begin position="325"/>
        <end position="355"/>
    </location>
</feature>
<keyword evidence="1" id="KW-0175">Coiled coil</keyword>
<dbReference type="GO" id="GO:0051764">
    <property type="term" value="P:actin crosslink formation"/>
    <property type="evidence" value="ECO:0007669"/>
    <property type="project" value="TreeGrafter"/>
</dbReference>
<dbReference type="EMBL" id="BEYU01000006">
    <property type="protein sequence ID" value="GBG24528.1"/>
    <property type="molecule type" value="Genomic_DNA"/>
</dbReference>
<evidence type="ECO:0000313" key="4">
    <source>
        <dbReference type="EMBL" id="GBG24528.1"/>
    </source>
</evidence>
<dbReference type="InterPro" id="IPR053356">
    <property type="entry name" value="Calcium-reg_actin-bundling"/>
</dbReference>
<dbReference type="AlphaFoldDB" id="A0A2R5G425"/>
<sequence>MADDDWDTSTYEEAPADPYNKSSFAGQANTSAGGSATEQPAKQQDQLEEISAPLEALSVEAEEPAAAPGEIQTPAAAAEALEAEKQESSMPPKAELSVENFEREAALSQSEAPPAPVSASSPSTAKSPSAASPGRRTMGAAPADAPEFLREAHHGTAFTEQLSEDGLKFFNDLCEKPFADQAVAFLNAYWAEVGPQAEFIFTVAYDVLRKADMHAKGVNYVHLYEEGNDLDFNIGLYFYEKLCKFVLDDDAGAKWRDDPQWAASMPTMMTAIKRKIELREKVDVNFDGRVSFLEYLLYQYREHANPADFVQRAMKHDGEEEHPEIVKAREALAEVNKAIQAYEAEKHRLTELSKQPGVKGLGGKHQLAILDASPLAEQLNKSLITAEAAVRIAVRKFGNGKVPVSSGSGEAAPSVKPTQGSMWWLQRDLEEKKKHYGRRAK</sequence>
<feature type="compositionally biased region" description="Low complexity" evidence="2">
    <location>
        <begin position="51"/>
        <end position="68"/>
    </location>
</feature>
<dbReference type="Proteomes" id="UP000241890">
    <property type="component" value="Unassembled WGS sequence"/>
</dbReference>
<organism evidence="4 5">
    <name type="scientific">Hondaea fermentalgiana</name>
    <dbReference type="NCBI Taxonomy" id="2315210"/>
    <lineage>
        <taxon>Eukaryota</taxon>
        <taxon>Sar</taxon>
        <taxon>Stramenopiles</taxon>
        <taxon>Bigyra</taxon>
        <taxon>Labyrinthulomycetes</taxon>
        <taxon>Thraustochytrida</taxon>
        <taxon>Thraustochytriidae</taxon>
        <taxon>Hondaea</taxon>
    </lineage>
</organism>
<dbReference type="PANTHER" id="PTHR37009:SF1">
    <property type="entry name" value="CALCIUM-REGULATED ACTIN-BUNDLING PROTEIN"/>
    <property type="match status" value="1"/>
</dbReference>
<dbReference type="GO" id="GO:0030863">
    <property type="term" value="C:cortical cytoskeleton"/>
    <property type="evidence" value="ECO:0007669"/>
    <property type="project" value="TreeGrafter"/>
</dbReference>
<gene>
    <name evidence="4" type="ORF">FCC1311_007472</name>
</gene>
<proteinExistence type="predicted"/>
<name>A0A2R5G425_9STRA</name>
<dbReference type="InParanoid" id="A0A2R5G425"/>
<feature type="domain" description="Calcium-regulated actin-bundling protein C-terminal" evidence="3">
    <location>
        <begin position="330"/>
        <end position="400"/>
    </location>
</feature>
<dbReference type="PANTHER" id="PTHR37009">
    <property type="entry name" value="EF-HAND DOMAIN-CONTAINING PROTEIN"/>
    <property type="match status" value="1"/>
</dbReference>
<protein>
    <submittedName>
        <fullName evidence="4">Calcium-regulated actin-bundling protein</fullName>
    </submittedName>
</protein>
<evidence type="ECO:0000256" key="1">
    <source>
        <dbReference type="SAM" id="Coils"/>
    </source>
</evidence>
<dbReference type="OrthoDB" id="29877at2759"/>
<feature type="compositionally biased region" description="Polar residues" evidence="2">
    <location>
        <begin position="20"/>
        <end position="44"/>
    </location>
</feature>
<dbReference type="Pfam" id="PF18060">
    <property type="entry name" value="F_actin_bund_C"/>
    <property type="match status" value="1"/>
</dbReference>